<dbReference type="GO" id="GO:0004476">
    <property type="term" value="F:mannose-6-phosphate isomerase activity"/>
    <property type="evidence" value="ECO:0007669"/>
    <property type="project" value="InterPro"/>
</dbReference>
<gene>
    <name evidence="6" type="ORF">KIH39_13860</name>
</gene>
<reference evidence="6" key="1">
    <citation type="submission" date="2021-05" db="EMBL/GenBank/DDBJ databases">
        <title>Complete genome sequence of the cellulolytic planctomycete Telmatocola sphagniphila SP2T and characterization of the first cellulase from planctomycetes.</title>
        <authorList>
            <person name="Rakitin A.L."/>
            <person name="Beletsky A.V."/>
            <person name="Naumoff D.G."/>
            <person name="Kulichevskaya I.S."/>
            <person name="Mardanov A.V."/>
            <person name="Ravin N.V."/>
            <person name="Dedysh S.N."/>
        </authorList>
    </citation>
    <scope>NUCLEOTIDE SEQUENCE</scope>
    <source>
        <strain evidence="6">SP2T</strain>
    </source>
</reference>
<dbReference type="InterPro" id="IPR011051">
    <property type="entry name" value="RmlC_Cupin_sf"/>
</dbReference>
<evidence type="ECO:0000256" key="1">
    <source>
        <dbReference type="ARBA" id="ARBA00022723"/>
    </source>
</evidence>
<feature type="domain" description="Phosphomannose isomerase type I catalytic" evidence="5">
    <location>
        <begin position="17"/>
        <end position="115"/>
    </location>
</feature>
<keyword evidence="2 3" id="KW-0862">Zinc</keyword>
<keyword evidence="1 3" id="KW-0479">Metal-binding</keyword>
<protein>
    <submittedName>
        <fullName evidence="6">Class I mannose-6-phosphate isomerase</fullName>
    </submittedName>
</protein>
<evidence type="ECO:0000259" key="5">
    <source>
        <dbReference type="Pfam" id="PF20511"/>
    </source>
</evidence>
<name>A0A8E6B126_9BACT</name>
<dbReference type="GO" id="GO:0008270">
    <property type="term" value="F:zinc ion binding"/>
    <property type="evidence" value="ECO:0007669"/>
    <property type="project" value="InterPro"/>
</dbReference>
<dbReference type="KEGG" id="tsph:KIH39_13860"/>
<dbReference type="CDD" id="cd07010">
    <property type="entry name" value="cupin_PMI_type_I_N_bac"/>
    <property type="match status" value="1"/>
</dbReference>
<dbReference type="Pfam" id="PF20511">
    <property type="entry name" value="PMI_typeI_cat"/>
    <property type="match status" value="1"/>
</dbReference>
<evidence type="ECO:0000313" key="7">
    <source>
        <dbReference type="Proteomes" id="UP000676194"/>
    </source>
</evidence>
<dbReference type="PANTHER" id="PTHR42742">
    <property type="entry name" value="TRANSCRIPTIONAL REPRESSOR MPRA"/>
    <property type="match status" value="1"/>
</dbReference>
<dbReference type="Gene3D" id="2.60.120.10">
    <property type="entry name" value="Jelly Rolls"/>
    <property type="match status" value="2"/>
</dbReference>
<dbReference type="InterPro" id="IPR046457">
    <property type="entry name" value="PMI_typeI_cat"/>
</dbReference>
<organism evidence="6 7">
    <name type="scientific">Telmatocola sphagniphila</name>
    <dbReference type="NCBI Taxonomy" id="1123043"/>
    <lineage>
        <taxon>Bacteria</taxon>
        <taxon>Pseudomonadati</taxon>
        <taxon>Planctomycetota</taxon>
        <taxon>Planctomycetia</taxon>
        <taxon>Gemmatales</taxon>
        <taxon>Gemmataceae</taxon>
    </lineage>
</organism>
<evidence type="ECO:0000256" key="4">
    <source>
        <dbReference type="PIRSR" id="PIRSR036894-2"/>
    </source>
</evidence>
<evidence type="ECO:0000256" key="3">
    <source>
        <dbReference type="PIRSR" id="PIRSR036894-1"/>
    </source>
</evidence>
<dbReference type="GO" id="GO:0005975">
    <property type="term" value="P:carbohydrate metabolic process"/>
    <property type="evidence" value="ECO:0007669"/>
    <property type="project" value="InterPro"/>
</dbReference>
<sequence>MTTFAPLPFDPIFKPALWGGRKLKPFFGLPATEEAIGEAWILSDQGDNASVVTDGPWQGKTLRELLESHPHELIGSSKLPGGRFPILLKLIDAADKLSVQVHPTDDLSTRFPAPDGKPHPGLGKTEAWVILEAAKDSEIYAGVKPGTTAESIRDDLKKGSITNWLHEFHPKRGDCLFLEAGTVHAIGKKIFLFEIQQTSDITYRLFDWNRVDAKTGKPRDLHIEPSLACIDYARGPVAPVVPKLELEQEGTCERLVSCRYFELWRWSMQQEFAVGAPGKCRVVVCTGGAGTLLSSSQQFELKPGSVYLLPAELGGVWCIPAGTIELMECGIP</sequence>
<dbReference type="AlphaFoldDB" id="A0A8E6B126"/>
<accession>A0A8E6B126</accession>
<dbReference type="InterPro" id="IPR014628">
    <property type="entry name" value="Man6P_isomerase_Firm_short"/>
</dbReference>
<proteinExistence type="predicted"/>
<dbReference type="PANTHER" id="PTHR42742:SF3">
    <property type="entry name" value="FRUCTOKINASE"/>
    <property type="match status" value="1"/>
</dbReference>
<dbReference type="InterPro" id="IPR051804">
    <property type="entry name" value="Carb_Metab_Reg_Kinase/Isom"/>
</dbReference>
<keyword evidence="7" id="KW-1185">Reference proteome</keyword>
<comment type="cofactor">
    <cofactor evidence="3">
        <name>Zn(2+)</name>
        <dbReference type="ChEBI" id="CHEBI:29105"/>
    </cofactor>
    <text evidence="3">Binds 1 zinc ion per subunit.</text>
</comment>
<dbReference type="SUPFAM" id="SSF51182">
    <property type="entry name" value="RmlC-like cupins"/>
    <property type="match status" value="1"/>
</dbReference>
<feature type="binding site" evidence="3">
    <location>
        <position position="184"/>
    </location>
    <ligand>
        <name>Zn(2+)</name>
        <dbReference type="ChEBI" id="CHEBI:29105"/>
    </ligand>
</feature>
<dbReference type="EMBL" id="CP074694">
    <property type="protein sequence ID" value="QVL29955.1"/>
    <property type="molecule type" value="Genomic_DNA"/>
</dbReference>
<feature type="binding site" evidence="3">
    <location>
        <position position="126"/>
    </location>
    <ligand>
        <name>Zn(2+)</name>
        <dbReference type="ChEBI" id="CHEBI:29105"/>
    </ligand>
</feature>
<feature type="active site" evidence="4">
    <location>
        <position position="204"/>
    </location>
</feature>
<dbReference type="Proteomes" id="UP000676194">
    <property type="component" value="Chromosome"/>
</dbReference>
<evidence type="ECO:0000313" key="6">
    <source>
        <dbReference type="EMBL" id="QVL29955.1"/>
    </source>
</evidence>
<feature type="binding site" evidence="3">
    <location>
        <position position="102"/>
    </location>
    <ligand>
        <name>Zn(2+)</name>
        <dbReference type="ChEBI" id="CHEBI:29105"/>
    </ligand>
</feature>
<dbReference type="RefSeq" id="WP_213493837.1">
    <property type="nucleotide sequence ID" value="NZ_CP074694.1"/>
</dbReference>
<dbReference type="PIRSF" id="PIRSF036894">
    <property type="entry name" value="PMI_Firm_short"/>
    <property type="match status" value="1"/>
</dbReference>
<dbReference type="InterPro" id="IPR014710">
    <property type="entry name" value="RmlC-like_jellyroll"/>
</dbReference>
<evidence type="ECO:0000256" key="2">
    <source>
        <dbReference type="ARBA" id="ARBA00022833"/>
    </source>
</evidence>
<keyword evidence="6" id="KW-0413">Isomerase</keyword>